<evidence type="ECO:0000313" key="5">
    <source>
        <dbReference type="Proteomes" id="UP000019205"/>
    </source>
</evidence>
<keyword evidence="5" id="KW-1185">Reference proteome</keyword>
<dbReference type="HAMAP" id="MF_00791">
    <property type="entry name" value="ApaG"/>
    <property type="match status" value="1"/>
</dbReference>
<dbReference type="Gene3D" id="2.60.40.1470">
    <property type="entry name" value="ApaG domain"/>
    <property type="match status" value="1"/>
</dbReference>
<evidence type="ECO:0000256" key="2">
    <source>
        <dbReference type="HAMAP-Rule" id="MF_00791"/>
    </source>
</evidence>
<dbReference type="STRING" id="314285.KT71_02212"/>
<sequence length="139" mass="15492">MSQIKTLNPALIGIATQTTYLPTHSRPEDNQYTFAYTVTISNAGDVSVQLLSRFWQITDADGDVQEVRGEGVVGEQPIIRPGRYFRYTSGATLPTPVGYMNGEYTMILHDDDRPLDLKDQLAFEVQIPAFTLHTPTSLN</sequence>
<dbReference type="InterPro" id="IPR023065">
    <property type="entry name" value="Uncharacterised_ApaG"/>
</dbReference>
<reference evidence="4 5" key="1">
    <citation type="journal article" date="2007" name="Proc. Natl. Acad. Sci. U.S.A.">
        <title>Characterization of a marine gammaproteobacterium capable of aerobic anoxygenic photosynthesis.</title>
        <authorList>
            <person name="Fuchs B.M."/>
            <person name="Spring S."/>
            <person name="Teeling H."/>
            <person name="Quast C."/>
            <person name="Wulf J."/>
            <person name="Schattenhofer M."/>
            <person name="Yan S."/>
            <person name="Ferriera S."/>
            <person name="Johnson J."/>
            <person name="Glockner F.O."/>
            <person name="Amann R."/>
        </authorList>
    </citation>
    <scope>NUCLEOTIDE SEQUENCE [LARGE SCALE GENOMIC DNA]</scope>
    <source>
        <strain evidence="4">KT71</strain>
    </source>
</reference>
<dbReference type="InterPro" id="IPR007474">
    <property type="entry name" value="ApaG_domain"/>
</dbReference>
<dbReference type="PROSITE" id="PS51087">
    <property type="entry name" value="APAG"/>
    <property type="match status" value="1"/>
</dbReference>
<accession>A4A6V4</accession>
<name>A4A6V4_9GAMM</name>
<gene>
    <name evidence="2" type="primary">apaG</name>
    <name evidence="4" type="ORF">KT71_02212</name>
</gene>
<dbReference type="eggNOG" id="COG2967">
    <property type="taxonomic scope" value="Bacteria"/>
</dbReference>
<proteinExistence type="inferred from homology"/>
<dbReference type="HOGENOM" id="CLU_128074_0_0_6"/>
<dbReference type="OrthoDB" id="9795226at2"/>
<dbReference type="Pfam" id="PF04379">
    <property type="entry name" value="DUF525"/>
    <property type="match status" value="1"/>
</dbReference>
<evidence type="ECO:0000313" key="4">
    <source>
        <dbReference type="EMBL" id="EAQ98023.1"/>
    </source>
</evidence>
<dbReference type="SUPFAM" id="SSF110069">
    <property type="entry name" value="ApaG-like"/>
    <property type="match status" value="1"/>
</dbReference>
<evidence type="ECO:0000256" key="1">
    <source>
        <dbReference type="ARBA" id="ARBA00017693"/>
    </source>
</evidence>
<dbReference type="PANTHER" id="PTHR47191">
    <property type="entry name" value="OS05G0170800 PROTEIN"/>
    <property type="match status" value="1"/>
</dbReference>
<dbReference type="InterPro" id="IPR036767">
    <property type="entry name" value="ApaG_sf"/>
</dbReference>
<dbReference type="RefSeq" id="WP_008292841.1">
    <property type="nucleotide sequence ID" value="NZ_CM002299.1"/>
</dbReference>
<dbReference type="InterPro" id="IPR050718">
    <property type="entry name" value="ApaG-like"/>
</dbReference>
<reference evidence="4 5" key="2">
    <citation type="journal article" date="2009" name="PLoS ONE">
        <title>The photosynthetic apparatus and its regulation in the aerobic gammaproteobacterium Congregibacter litoralis gen. nov., sp. nov.</title>
        <authorList>
            <person name="Spring S."/>
            <person name="Lunsdorf H."/>
            <person name="Fuchs B.M."/>
            <person name="Tindall B.J."/>
        </authorList>
    </citation>
    <scope>NUCLEOTIDE SEQUENCE [LARGE SCALE GENOMIC DNA]</scope>
    <source>
        <strain evidence="4">KT71</strain>
    </source>
</reference>
<dbReference type="AlphaFoldDB" id="A4A6V4"/>
<dbReference type="EMBL" id="AAOA02000002">
    <property type="protein sequence ID" value="EAQ98023.1"/>
    <property type="molecule type" value="Genomic_DNA"/>
</dbReference>
<evidence type="ECO:0000259" key="3">
    <source>
        <dbReference type="PROSITE" id="PS51087"/>
    </source>
</evidence>
<dbReference type="PANTHER" id="PTHR47191:SF2">
    <property type="entry name" value="OS05G0170800 PROTEIN"/>
    <property type="match status" value="1"/>
</dbReference>
<organism evidence="4 5">
    <name type="scientific">Congregibacter litoralis KT71</name>
    <dbReference type="NCBI Taxonomy" id="314285"/>
    <lineage>
        <taxon>Bacteria</taxon>
        <taxon>Pseudomonadati</taxon>
        <taxon>Pseudomonadota</taxon>
        <taxon>Gammaproteobacteria</taxon>
        <taxon>Cellvibrionales</taxon>
        <taxon>Halieaceae</taxon>
        <taxon>Congregibacter</taxon>
    </lineage>
</organism>
<protein>
    <recommendedName>
        <fullName evidence="1 2">Protein ApaG</fullName>
    </recommendedName>
</protein>
<feature type="domain" description="ApaG" evidence="3">
    <location>
        <begin position="6"/>
        <end position="139"/>
    </location>
</feature>
<dbReference type="Proteomes" id="UP000019205">
    <property type="component" value="Chromosome"/>
</dbReference>
<comment type="caution">
    <text evidence="4">The sequence shown here is derived from an EMBL/GenBank/DDBJ whole genome shotgun (WGS) entry which is preliminary data.</text>
</comment>
<dbReference type="NCBIfam" id="NF003967">
    <property type="entry name" value="PRK05461.1"/>
    <property type="match status" value="1"/>
</dbReference>